<dbReference type="Pfam" id="PF00352">
    <property type="entry name" value="TBP"/>
    <property type="match status" value="2"/>
</dbReference>
<dbReference type="GO" id="GO:0003677">
    <property type="term" value="F:DNA binding"/>
    <property type="evidence" value="ECO:0007669"/>
    <property type="project" value="UniProtKB-KW"/>
</dbReference>
<dbReference type="AlphaFoldDB" id="C5KMP6"/>
<comment type="subcellular location">
    <subcellularLocation>
        <location evidence="1">Nucleus</location>
    </subcellularLocation>
</comment>
<dbReference type="OrthoDB" id="2127950at2759"/>
<dbReference type="InParanoid" id="C5KMP6"/>
<dbReference type="SUPFAM" id="SSF55945">
    <property type="entry name" value="TATA-box binding protein-like"/>
    <property type="match status" value="2"/>
</dbReference>
<dbReference type="GO" id="GO:0006352">
    <property type="term" value="P:DNA-templated transcription initiation"/>
    <property type="evidence" value="ECO:0007669"/>
    <property type="project" value="InterPro"/>
</dbReference>
<keyword evidence="4" id="KW-0804">Transcription</keyword>
<dbReference type="GeneID" id="9060241"/>
<protein>
    <submittedName>
        <fullName evidence="6">TATA-binding protein, putative</fullName>
    </submittedName>
</protein>
<reference evidence="6 7" key="1">
    <citation type="submission" date="2008-07" db="EMBL/GenBank/DDBJ databases">
        <authorList>
            <person name="El-Sayed N."/>
            <person name="Caler E."/>
            <person name="Inman J."/>
            <person name="Amedeo P."/>
            <person name="Hass B."/>
            <person name="Wortman J."/>
        </authorList>
    </citation>
    <scope>NUCLEOTIDE SEQUENCE [LARGE SCALE GENOMIC DNA]</scope>
    <source>
        <strain evidence="7">ATCC 50983 / TXsc</strain>
    </source>
</reference>
<dbReference type="InterPro" id="IPR012295">
    <property type="entry name" value="TBP_dom_sf"/>
</dbReference>
<proteinExistence type="inferred from homology"/>
<dbReference type="PANTHER" id="PTHR10126">
    <property type="entry name" value="TATA-BOX BINDING PROTEIN"/>
    <property type="match status" value="1"/>
</dbReference>
<comment type="similarity">
    <text evidence="2">Belongs to the TBP family.</text>
</comment>
<dbReference type="OMA" id="YIAMHAR"/>
<evidence type="ECO:0000256" key="1">
    <source>
        <dbReference type="ARBA" id="ARBA00004123"/>
    </source>
</evidence>
<dbReference type="EMBL" id="GG674496">
    <property type="protein sequence ID" value="EER14204.1"/>
    <property type="molecule type" value="Genomic_DNA"/>
</dbReference>
<sequence length="302" mass="33035">MSDNNNKNIIETSLHSDEFLINLLGSEGGGGGHVGDVLSTAIFSSLPLHGNNTPRKGTDDNDGCRLYGAREDNHETTSLESSNNDGLIMASDDVGYDGCIIPETVYPVLENVIASVELGIINSTHSTTTTGGSSSSSSHLIDLKKVAFKARNAEYNPRKVNAVVIRFRDPKATAMLYGTGKVMVTGSNSEETAKDAAKKVAKIVIKSGAYPQARFRRFKIENMVASADVRFPIRLEALAYEHRSYCSYEPELYPGLVFRLFEPKVALLIFVSGKIVFTGAKNRDDITNAFRNIYPLLLKYQN</sequence>
<dbReference type="GO" id="GO:0005634">
    <property type="term" value="C:nucleus"/>
    <property type="evidence" value="ECO:0007669"/>
    <property type="project" value="UniProtKB-SubCell"/>
</dbReference>
<evidence type="ECO:0000313" key="7">
    <source>
        <dbReference type="Proteomes" id="UP000007800"/>
    </source>
</evidence>
<dbReference type="FunFam" id="3.30.310.10:FF:000002">
    <property type="entry name" value="TATA-box-binding protein 2"/>
    <property type="match status" value="1"/>
</dbReference>
<name>C5KMP6_PERM5</name>
<keyword evidence="7" id="KW-1185">Reference proteome</keyword>
<evidence type="ECO:0000256" key="2">
    <source>
        <dbReference type="ARBA" id="ARBA00005560"/>
    </source>
</evidence>
<evidence type="ECO:0000256" key="5">
    <source>
        <dbReference type="ARBA" id="ARBA00023242"/>
    </source>
</evidence>
<gene>
    <name evidence="6" type="ORF">Pmar_PMAR029270</name>
</gene>
<evidence type="ECO:0000256" key="3">
    <source>
        <dbReference type="ARBA" id="ARBA00023125"/>
    </source>
</evidence>
<dbReference type="Proteomes" id="UP000007800">
    <property type="component" value="Unassembled WGS sequence"/>
</dbReference>
<dbReference type="InterPro" id="IPR000814">
    <property type="entry name" value="TBP"/>
</dbReference>
<keyword evidence="5" id="KW-0539">Nucleus</keyword>
<dbReference type="Gene3D" id="3.30.310.10">
    <property type="entry name" value="TATA-Binding Protein"/>
    <property type="match status" value="2"/>
</dbReference>
<dbReference type="RefSeq" id="XP_002782409.1">
    <property type="nucleotide sequence ID" value="XM_002782363.1"/>
</dbReference>
<evidence type="ECO:0000256" key="4">
    <source>
        <dbReference type="ARBA" id="ARBA00023163"/>
    </source>
</evidence>
<accession>C5KMP6</accession>
<dbReference type="PRINTS" id="PR00686">
    <property type="entry name" value="TIFACTORIID"/>
</dbReference>
<keyword evidence="3" id="KW-0238">DNA-binding</keyword>
<evidence type="ECO:0000313" key="6">
    <source>
        <dbReference type="EMBL" id="EER14204.1"/>
    </source>
</evidence>
<organism evidence="7">
    <name type="scientific">Perkinsus marinus (strain ATCC 50983 / TXsc)</name>
    <dbReference type="NCBI Taxonomy" id="423536"/>
    <lineage>
        <taxon>Eukaryota</taxon>
        <taxon>Sar</taxon>
        <taxon>Alveolata</taxon>
        <taxon>Perkinsozoa</taxon>
        <taxon>Perkinsea</taxon>
        <taxon>Perkinsida</taxon>
        <taxon>Perkinsidae</taxon>
        <taxon>Perkinsus</taxon>
    </lineage>
</organism>
<dbReference type="FunCoup" id="C5KMP6">
    <property type="interactions" value="790"/>
</dbReference>